<dbReference type="GeneID" id="79799642"/>
<reference evidence="2 3" key="1">
    <citation type="submission" date="2011-10" db="EMBL/GenBank/DDBJ databases">
        <title>The Genome Sequence of Fusobacterium sp. 4_1_13.</title>
        <authorList>
            <consortium name="The Broad Institute Genome Sequencing Platform"/>
            <person name="Earl A."/>
            <person name="Ward D."/>
            <person name="Feldgarden M."/>
            <person name="Gevers D."/>
            <person name="Strauss J."/>
            <person name="Ambrose C."/>
            <person name="Allen-Vercoe E."/>
            <person name="Young S.K."/>
            <person name="Zeng Q."/>
            <person name="Gargeya S."/>
            <person name="Fitzgerald M."/>
            <person name="Haas B."/>
            <person name="Abouelleil A."/>
            <person name="Alvarado L."/>
            <person name="Arachchi H.M."/>
            <person name="Berlin A."/>
            <person name="Brown A."/>
            <person name="Chapman S.B."/>
            <person name="Chen Z."/>
            <person name="Dunbar C."/>
            <person name="Freedman E."/>
            <person name="Gearin G."/>
            <person name="Goldberg J."/>
            <person name="Griggs A."/>
            <person name="Gujja S."/>
            <person name="Heiman D."/>
            <person name="Howarth C."/>
            <person name="Larson L."/>
            <person name="Lui A."/>
            <person name="MacDonald P.J."/>
            <person name="Montmayeur A."/>
            <person name="Murphy C."/>
            <person name="Neiman D."/>
            <person name="Pearson M."/>
            <person name="Priest M."/>
            <person name="Roberts A."/>
            <person name="Saif S."/>
            <person name="Shea T."/>
            <person name="Shenoy N."/>
            <person name="Sisk P."/>
            <person name="Stolte C."/>
            <person name="Sykes S."/>
            <person name="Wortman J."/>
            <person name="Nusbaum C."/>
            <person name="Birren B."/>
        </authorList>
    </citation>
    <scope>NUCLEOTIDE SEQUENCE [LARGE SCALE GENOMIC DNA]</scope>
    <source>
        <strain evidence="2 3">4_1_13</strain>
    </source>
</reference>
<dbReference type="eggNOG" id="ENOG5032N5D">
    <property type="taxonomic scope" value="Bacteria"/>
</dbReference>
<sequence>MKKFLVLIIGVLMSVVVFAHAPLISVDDNGDGTVYIEGGFSNGASAEGVEIIVVKDKAYNGPEETFKGKEIIYKGKLDAKNSLTLPKPATDKYEVYFNAGEGHVIGKKGPALTAGEKAKWDKATASFDFGEWKELMMEK</sequence>
<protein>
    <submittedName>
        <fullName evidence="2">Uncharacterized protein</fullName>
    </submittedName>
</protein>
<accession>A0A0M1VVS3</accession>
<feature type="chain" id="PRO_5005625168" evidence="1">
    <location>
        <begin position="20"/>
        <end position="139"/>
    </location>
</feature>
<dbReference type="Proteomes" id="UP000004925">
    <property type="component" value="Unassembled WGS sequence"/>
</dbReference>
<organism evidence="2 3">
    <name type="scientific">Fusobacterium vincentii 4_1_13</name>
    <dbReference type="NCBI Taxonomy" id="469606"/>
    <lineage>
        <taxon>Bacteria</taxon>
        <taxon>Fusobacteriati</taxon>
        <taxon>Fusobacteriota</taxon>
        <taxon>Fusobacteriia</taxon>
        <taxon>Fusobacteriales</taxon>
        <taxon>Fusobacteriaceae</taxon>
        <taxon>Fusobacterium</taxon>
    </lineage>
</organism>
<comment type="caution">
    <text evidence="2">The sequence shown here is derived from an EMBL/GenBank/DDBJ whole genome shotgun (WGS) entry which is preliminary data.</text>
</comment>
<keyword evidence="1" id="KW-0732">Signal</keyword>
<feature type="signal peptide" evidence="1">
    <location>
        <begin position="1"/>
        <end position="19"/>
    </location>
</feature>
<evidence type="ECO:0000256" key="1">
    <source>
        <dbReference type="SAM" id="SignalP"/>
    </source>
</evidence>
<dbReference type="RefSeq" id="WP_005912226.1">
    <property type="nucleotide sequence ID" value="NZ_KQ235737.1"/>
</dbReference>
<dbReference type="HOGENOM" id="CLU_148087_1_0_0"/>
<evidence type="ECO:0000313" key="2">
    <source>
        <dbReference type="EMBL" id="EEO40715.1"/>
    </source>
</evidence>
<dbReference type="AlphaFoldDB" id="A0A0M1VVS3"/>
<dbReference type="EMBL" id="ACDE02000018">
    <property type="protein sequence ID" value="EEO40715.1"/>
    <property type="molecule type" value="Genomic_DNA"/>
</dbReference>
<evidence type="ECO:0000313" key="3">
    <source>
        <dbReference type="Proteomes" id="UP000004925"/>
    </source>
</evidence>
<proteinExistence type="predicted"/>
<gene>
    <name evidence="2" type="ORF">FSCG_01428</name>
</gene>
<name>A0A0M1VVS3_FUSVC</name>